<name>A0ACB7J7F0_PLECO</name>
<evidence type="ECO:0000313" key="2">
    <source>
        <dbReference type="Proteomes" id="UP000824881"/>
    </source>
</evidence>
<dbReference type="Proteomes" id="UP000824881">
    <property type="component" value="Unassembled WGS sequence"/>
</dbReference>
<protein>
    <submittedName>
        <fullName evidence="1">Uncharacterized protein</fullName>
    </submittedName>
</protein>
<proteinExistence type="predicted"/>
<evidence type="ECO:0000313" key="1">
    <source>
        <dbReference type="EMBL" id="KAG9225798.1"/>
    </source>
</evidence>
<keyword evidence="2" id="KW-1185">Reference proteome</keyword>
<gene>
    <name evidence="1" type="ORF">CCMSSC00406_0007808</name>
</gene>
<accession>A0ACB7J7F0</accession>
<organism evidence="1 2">
    <name type="scientific">Pleurotus cornucopiae</name>
    <name type="common">Cornucopia mushroom</name>
    <dbReference type="NCBI Taxonomy" id="5321"/>
    <lineage>
        <taxon>Eukaryota</taxon>
        <taxon>Fungi</taxon>
        <taxon>Dikarya</taxon>
        <taxon>Basidiomycota</taxon>
        <taxon>Agaricomycotina</taxon>
        <taxon>Agaricomycetes</taxon>
        <taxon>Agaricomycetidae</taxon>
        <taxon>Agaricales</taxon>
        <taxon>Pleurotineae</taxon>
        <taxon>Pleurotaceae</taxon>
        <taxon>Pleurotus</taxon>
    </lineage>
</organism>
<reference evidence="1 2" key="1">
    <citation type="journal article" date="2021" name="Appl. Environ. Microbiol.">
        <title>Genetic linkage and physical mapping for an oyster mushroom Pleurotus cornucopiae and QTL analysis for the trait cap color.</title>
        <authorList>
            <person name="Zhang Y."/>
            <person name="Gao W."/>
            <person name="Sonnenberg A."/>
            <person name="Chen Q."/>
            <person name="Zhang J."/>
            <person name="Huang C."/>
        </authorList>
    </citation>
    <scope>NUCLEOTIDE SEQUENCE [LARGE SCALE GENOMIC DNA]</scope>
    <source>
        <strain evidence="1">CCMSSC00406</strain>
    </source>
</reference>
<comment type="caution">
    <text evidence="1">The sequence shown here is derived from an EMBL/GenBank/DDBJ whole genome shotgun (WGS) entry which is preliminary data.</text>
</comment>
<dbReference type="EMBL" id="WQMT02000002">
    <property type="protein sequence ID" value="KAG9225798.1"/>
    <property type="molecule type" value="Genomic_DNA"/>
</dbReference>
<sequence length="377" mass="42527">MTLHRFLLTLLNGNRKAYERLPTSSARIPEGHGKQNALRRYAVPATLLMLLSTTVVLLIKLTRLKVYSPMDDYQMLNPFPVVQERFNGSYSNSNAVAVVSTLYTNSYAIATAVLAHSIRGAESSARLILLYIEGQVSEEALCISRSAGWELLAVPRIAPPLGGKGVRTQFIDQYTKLHIWSLDTMGIKRLVYLDADTLVRQNFDELFRLPFNFAAVPDVYGPGDARGFSLTFNAGVLAIQPSSRILENMKKTETARYPIQQAEQAFLNLYFGAKAARLPYIYNAFIAIKKRNPVVWEELKDELAIVHYTDHKPFLSDSQPSNKVLTPDEMTMAMDEAQSKYELWSEEFGWWRTAYHKMMNDNAAKVMQCVEPGARVG</sequence>